<evidence type="ECO:0000256" key="2">
    <source>
        <dbReference type="ARBA" id="ARBA00022771"/>
    </source>
</evidence>
<keyword evidence="1" id="KW-0479">Metal-binding</keyword>
<dbReference type="GO" id="GO:0008270">
    <property type="term" value="F:zinc ion binding"/>
    <property type="evidence" value="ECO:0007669"/>
    <property type="project" value="UniProtKB-KW"/>
</dbReference>
<evidence type="ECO:0000313" key="7">
    <source>
        <dbReference type="EMBL" id="KZW01045.1"/>
    </source>
</evidence>
<reference evidence="7 8" key="1">
    <citation type="journal article" date="2016" name="Mol. Biol. Evol.">
        <title>Comparative Genomics of Early-Diverging Mushroom-Forming Fungi Provides Insights into the Origins of Lignocellulose Decay Capabilities.</title>
        <authorList>
            <person name="Nagy L.G."/>
            <person name="Riley R."/>
            <person name="Tritt A."/>
            <person name="Adam C."/>
            <person name="Daum C."/>
            <person name="Floudas D."/>
            <person name="Sun H."/>
            <person name="Yadav J.S."/>
            <person name="Pangilinan J."/>
            <person name="Larsson K.H."/>
            <person name="Matsuura K."/>
            <person name="Barry K."/>
            <person name="Labutti K."/>
            <person name="Kuo R."/>
            <person name="Ohm R.A."/>
            <person name="Bhattacharya S.S."/>
            <person name="Shirouzu T."/>
            <person name="Yoshinaga Y."/>
            <person name="Martin F.M."/>
            <person name="Grigoriev I.V."/>
            <person name="Hibbett D.S."/>
        </authorList>
    </citation>
    <scope>NUCLEOTIDE SEQUENCE [LARGE SCALE GENOMIC DNA]</scope>
    <source>
        <strain evidence="7 8">HHB12029</strain>
    </source>
</reference>
<dbReference type="OrthoDB" id="2786161at2759"/>
<dbReference type="EMBL" id="KV425896">
    <property type="protein sequence ID" value="KZW01045.1"/>
    <property type="molecule type" value="Genomic_DNA"/>
</dbReference>
<evidence type="ECO:0000256" key="5">
    <source>
        <dbReference type="SAM" id="MobiDB-lite"/>
    </source>
</evidence>
<dbReference type="Proteomes" id="UP000077266">
    <property type="component" value="Unassembled WGS sequence"/>
</dbReference>
<organism evidence="7 8">
    <name type="scientific">Exidia glandulosa HHB12029</name>
    <dbReference type="NCBI Taxonomy" id="1314781"/>
    <lineage>
        <taxon>Eukaryota</taxon>
        <taxon>Fungi</taxon>
        <taxon>Dikarya</taxon>
        <taxon>Basidiomycota</taxon>
        <taxon>Agaricomycotina</taxon>
        <taxon>Agaricomycetes</taxon>
        <taxon>Auriculariales</taxon>
        <taxon>Exidiaceae</taxon>
        <taxon>Exidia</taxon>
    </lineage>
</organism>
<keyword evidence="8" id="KW-1185">Reference proteome</keyword>
<evidence type="ECO:0000259" key="6">
    <source>
        <dbReference type="PROSITE" id="PS50865"/>
    </source>
</evidence>
<accession>A0A165NPT0</accession>
<keyword evidence="2 4" id="KW-0863">Zinc-finger</keyword>
<name>A0A165NPT0_EXIGL</name>
<feature type="compositionally biased region" description="Low complexity" evidence="5">
    <location>
        <begin position="419"/>
        <end position="436"/>
    </location>
</feature>
<dbReference type="Pfam" id="PF01753">
    <property type="entry name" value="zf-MYND"/>
    <property type="match status" value="1"/>
</dbReference>
<dbReference type="InterPro" id="IPR002893">
    <property type="entry name" value="Znf_MYND"/>
</dbReference>
<dbReference type="InParanoid" id="A0A165NPT0"/>
<evidence type="ECO:0000256" key="1">
    <source>
        <dbReference type="ARBA" id="ARBA00022723"/>
    </source>
</evidence>
<dbReference type="AlphaFoldDB" id="A0A165NPT0"/>
<dbReference type="PROSITE" id="PS50865">
    <property type="entry name" value="ZF_MYND_2"/>
    <property type="match status" value="1"/>
</dbReference>
<evidence type="ECO:0000313" key="8">
    <source>
        <dbReference type="Proteomes" id="UP000077266"/>
    </source>
</evidence>
<dbReference type="Gene3D" id="6.10.140.2220">
    <property type="match status" value="1"/>
</dbReference>
<dbReference type="SUPFAM" id="SSF144232">
    <property type="entry name" value="HIT/MYND zinc finger-like"/>
    <property type="match status" value="1"/>
</dbReference>
<evidence type="ECO:0000256" key="4">
    <source>
        <dbReference type="PROSITE-ProRule" id="PRU00134"/>
    </source>
</evidence>
<proteinExistence type="predicted"/>
<gene>
    <name evidence="7" type="ORF">EXIGLDRAFT_761060</name>
</gene>
<sequence>MAFVTNGYPMSISSRLALSARMLDNVTACPKHSPEYKNIASLQSVHKTRQIVQYLADAGSDNSTMFDNSLESAASVLAMCLRDLKYHERDKRFGNKRGLWPATADEMFPLGATHTITSLCAWYKARPGSTVFEVLELMRVMHWPLTCAGLHSGSNRIDLIDGIISCHESFARKYASVSPPCSQDDIESTDRQSLYTTHDFLAGLRNGMDSLADDFALFVEGREIDLYDALKPVLIILDTMNALHDDMCRVCAALLSLGPTEERQTARNEAPDFVKRELGIQAGTANDMEPYRRLYFWMPWHYRGCYGPNCRVRVHDTGRPFARCARCKLVQYCSKECQRRSWRGEEVAFSHQQVCDILQELNIFVHEDMDAEEFGDACRDNNFPMARARVIVAWRMSVRRYLGLGDPEEILAHIPLQAETSTGPPRESSSRSGPSERPLHVG</sequence>
<feature type="region of interest" description="Disordered" evidence="5">
    <location>
        <begin position="415"/>
        <end position="442"/>
    </location>
</feature>
<keyword evidence="3" id="KW-0862">Zinc</keyword>
<protein>
    <recommendedName>
        <fullName evidence="6">MYND-type domain-containing protein</fullName>
    </recommendedName>
</protein>
<evidence type="ECO:0000256" key="3">
    <source>
        <dbReference type="ARBA" id="ARBA00022833"/>
    </source>
</evidence>
<feature type="domain" description="MYND-type" evidence="6">
    <location>
        <begin position="307"/>
        <end position="355"/>
    </location>
</feature>